<gene>
    <name evidence="2" type="ORF">FXF69_32980</name>
</gene>
<protein>
    <submittedName>
        <fullName evidence="2">ABC transporter permease</fullName>
    </submittedName>
</protein>
<sequence>MTAAALRPAARPVRREGGLTGTARLLTLWLRRDRVMVPSWIYGLTALVAGTVYSFKNEYDTPEALASFARGINGNPSTRAMYGPVLNPGTVGGLSAWRVGAVGAALTAVMCVLLVVRHTRAEEESGRLELVGAAAVGRRAPLTAALLTAGTAAAVLAAVAAAVMVLFGMPVAGSVAFGLSWFGAGAVFAGVAAVTAQLAETSRLANGLAFAVLGAAYLLRGIADAGSAHWVAWLSPIGWAQRVRPCADEQWAVLLLPLAATAALVAVAYALTERRDLGAGILAPSLGPAAAAPSLRSPLALAWRLQRGALLGWAAAFGIYGFAIGGVADGVGDLVNGSEAVLDDIRKLGGGGDLADAFLATAMSLMALFTAAYAVQTVVRMRAEESAGRLEPLLATAVGRVRWAVANLAVTVAGTAVLLLLSGFTAGLVHGARTGDVDGRLVRQLGAALAQLPSVWVIAAVAFLLFAALPRATSAGWGVLAACLLLGQVGPLLDLPQGVLDVSPFTHTPKLPGGDFAATPLAVLTAVAAAVTAAGLLALRRRDIA</sequence>
<feature type="transmembrane region" description="Helical" evidence="1">
    <location>
        <begin position="35"/>
        <end position="55"/>
    </location>
</feature>
<keyword evidence="1" id="KW-1133">Transmembrane helix</keyword>
<dbReference type="RefSeq" id="WP_067885694.1">
    <property type="nucleotide sequence ID" value="NZ_VSFG01000009.1"/>
</dbReference>
<keyword evidence="1" id="KW-0472">Membrane</keyword>
<accession>A0A5D0NBQ4</accession>
<feature type="transmembrane region" description="Helical" evidence="1">
    <location>
        <begin position="175"/>
        <end position="196"/>
    </location>
</feature>
<feature type="transmembrane region" description="Helical" evidence="1">
    <location>
        <begin position="357"/>
        <end position="375"/>
    </location>
</feature>
<feature type="transmembrane region" description="Helical" evidence="1">
    <location>
        <begin position="208"/>
        <end position="231"/>
    </location>
</feature>
<keyword evidence="1" id="KW-0812">Transmembrane</keyword>
<dbReference type="Proteomes" id="UP000323380">
    <property type="component" value="Unassembled WGS sequence"/>
</dbReference>
<proteinExistence type="predicted"/>
<keyword evidence="3" id="KW-1185">Reference proteome</keyword>
<dbReference type="AlphaFoldDB" id="A0A5D0NBQ4"/>
<feature type="transmembrane region" description="Helical" evidence="1">
    <location>
        <begin position="516"/>
        <end position="539"/>
    </location>
</feature>
<feature type="transmembrane region" description="Helical" evidence="1">
    <location>
        <begin position="476"/>
        <end position="496"/>
    </location>
</feature>
<evidence type="ECO:0000313" key="3">
    <source>
        <dbReference type="Proteomes" id="UP000323380"/>
    </source>
</evidence>
<feature type="transmembrane region" description="Helical" evidence="1">
    <location>
        <begin position="251"/>
        <end position="271"/>
    </location>
</feature>
<name>A0A5D0NBQ4_9ACTN</name>
<feature type="transmembrane region" description="Helical" evidence="1">
    <location>
        <begin position="310"/>
        <end position="328"/>
    </location>
</feature>
<dbReference type="EMBL" id="VSFG01000009">
    <property type="protein sequence ID" value="TYB41757.1"/>
    <property type="molecule type" value="Genomic_DNA"/>
</dbReference>
<feature type="transmembrane region" description="Helical" evidence="1">
    <location>
        <begin position="408"/>
        <end position="429"/>
    </location>
</feature>
<reference evidence="2 3" key="1">
    <citation type="submission" date="2019-08" db="EMBL/GenBank/DDBJ databases">
        <title>Actinomadura sp. nov. CYP1-5 isolated from mountain soil.</title>
        <authorList>
            <person name="Songsumanus A."/>
            <person name="Kuncharoen N."/>
            <person name="Kudo T."/>
            <person name="Yuki M."/>
            <person name="Igarashi Y."/>
            <person name="Tanasupawat S."/>
        </authorList>
    </citation>
    <scope>NUCLEOTIDE SEQUENCE [LARGE SCALE GENOMIC DNA]</scope>
    <source>
        <strain evidence="2 3">JCM 14158</strain>
    </source>
</reference>
<evidence type="ECO:0000313" key="2">
    <source>
        <dbReference type="EMBL" id="TYB41757.1"/>
    </source>
</evidence>
<dbReference type="STRING" id="1220554.GCA_001552135_00935"/>
<comment type="caution">
    <text evidence="2">The sequence shown here is derived from an EMBL/GenBank/DDBJ whole genome shotgun (WGS) entry which is preliminary data.</text>
</comment>
<organism evidence="2 3">
    <name type="scientific">Actinomadura chibensis</name>
    <dbReference type="NCBI Taxonomy" id="392828"/>
    <lineage>
        <taxon>Bacteria</taxon>
        <taxon>Bacillati</taxon>
        <taxon>Actinomycetota</taxon>
        <taxon>Actinomycetes</taxon>
        <taxon>Streptosporangiales</taxon>
        <taxon>Thermomonosporaceae</taxon>
        <taxon>Actinomadura</taxon>
    </lineage>
</organism>
<feature type="transmembrane region" description="Helical" evidence="1">
    <location>
        <begin position="449"/>
        <end position="469"/>
    </location>
</feature>
<evidence type="ECO:0000256" key="1">
    <source>
        <dbReference type="SAM" id="Phobius"/>
    </source>
</evidence>
<feature type="transmembrane region" description="Helical" evidence="1">
    <location>
        <begin position="144"/>
        <end position="169"/>
    </location>
</feature>
<feature type="transmembrane region" description="Helical" evidence="1">
    <location>
        <begin position="96"/>
        <end position="116"/>
    </location>
</feature>